<evidence type="ECO:0000256" key="4">
    <source>
        <dbReference type="ARBA" id="ARBA00022842"/>
    </source>
</evidence>
<reference evidence="9" key="1">
    <citation type="submission" date="2020-07" db="EMBL/GenBank/DDBJ databases">
        <title>Genomic analysis of a strain of Sedimentibacter Hydroxybenzoicus DSM7310.</title>
        <authorList>
            <person name="Ma S."/>
        </authorList>
    </citation>
    <scope>NUCLEOTIDE SEQUENCE</scope>
    <source>
        <strain evidence="9">DSM 7310</strain>
    </source>
</reference>
<comment type="similarity">
    <text evidence="1 7">Belongs to the dUTPase family.</text>
</comment>
<dbReference type="EC" id="3.6.1.23" evidence="7"/>
<protein>
    <recommendedName>
        <fullName evidence="7">Deoxyuridine 5'-triphosphate nucleotidohydrolase</fullName>
        <shortName evidence="7">dUTPase</shortName>
        <ecNumber evidence="7">3.6.1.23</ecNumber>
    </recommendedName>
    <alternativeName>
        <fullName evidence="7">dUTP pyrophosphatase</fullName>
    </alternativeName>
</protein>
<dbReference type="NCBIfam" id="TIGR00576">
    <property type="entry name" value="dut"/>
    <property type="match status" value="1"/>
</dbReference>
<dbReference type="GO" id="GO:0004170">
    <property type="term" value="F:dUTP diphosphatase activity"/>
    <property type="evidence" value="ECO:0007669"/>
    <property type="project" value="UniProtKB-UniRule"/>
</dbReference>
<comment type="catalytic activity">
    <reaction evidence="6 7">
        <text>dUTP + H2O = dUMP + diphosphate + H(+)</text>
        <dbReference type="Rhea" id="RHEA:10248"/>
        <dbReference type="ChEBI" id="CHEBI:15377"/>
        <dbReference type="ChEBI" id="CHEBI:15378"/>
        <dbReference type="ChEBI" id="CHEBI:33019"/>
        <dbReference type="ChEBI" id="CHEBI:61555"/>
        <dbReference type="ChEBI" id="CHEBI:246422"/>
        <dbReference type="EC" id="3.6.1.23"/>
    </reaction>
</comment>
<dbReference type="RefSeq" id="WP_179237296.1">
    <property type="nucleotide sequence ID" value="NZ_JACBNQ010000003.1"/>
</dbReference>
<sequence>MKVKIVKNNPFNLPAFETKGSAGVDLQAYVQEPVTLKPMERMLVPTGIFIEIPEGYEAQVRARSGLAIKHGISLVNGIGTIDSDYRGEIKVILINLGDKDFTINNGDRIAQMVFIKHERPEFELVEELGDTVRGAGGFGHTGE</sequence>
<comment type="cofactor">
    <cofactor evidence="7">
        <name>Mg(2+)</name>
        <dbReference type="ChEBI" id="CHEBI:18420"/>
    </cofactor>
</comment>
<dbReference type="Proteomes" id="UP000611629">
    <property type="component" value="Unassembled WGS sequence"/>
</dbReference>
<keyword evidence="5 7" id="KW-0546">Nucleotide metabolism</keyword>
<comment type="caution">
    <text evidence="9">The sequence shown here is derived from an EMBL/GenBank/DDBJ whole genome shotgun (WGS) entry which is preliminary data.</text>
</comment>
<feature type="binding site" evidence="7">
    <location>
        <position position="76"/>
    </location>
    <ligand>
        <name>substrate</name>
    </ligand>
</feature>
<dbReference type="Gene3D" id="2.70.40.10">
    <property type="match status" value="1"/>
</dbReference>
<keyword evidence="10" id="KW-1185">Reference proteome</keyword>
<evidence type="ECO:0000313" key="9">
    <source>
        <dbReference type="EMBL" id="NYB73610.1"/>
    </source>
</evidence>
<accession>A0A974BJ62</accession>
<dbReference type="Pfam" id="PF00692">
    <property type="entry name" value="dUTPase"/>
    <property type="match status" value="1"/>
</dbReference>
<keyword evidence="4 7" id="KW-0460">Magnesium</keyword>
<evidence type="ECO:0000259" key="8">
    <source>
        <dbReference type="Pfam" id="PF00692"/>
    </source>
</evidence>
<evidence type="ECO:0000256" key="7">
    <source>
        <dbReference type="HAMAP-Rule" id="MF_00116"/>
    </source>
</evidence>
<dbReference type="PANTHER" id="PTHR11241:SF0">
    <property type="entry name" value="DEOXYURIDINE 5'-TRIPHOSPHATE NUCLEOTIDOHYDROLASE"/>
    <property type="match status" value="1"/>
</dbReference>
<evidence type="ECO:0000256" key="6">
    <source>
        <dbReference type="ARBA" id="ARBA00047686"/>
    </source>
</evidence>
<dbReference type="GO" id="GO:0000287">
    <property type="term" value="F:magnesium ion binding"/>
    <property type="evidence" value="ECO:0007669"/>
    <property type="project" value="UniProtKB-UniRule"/>
</dbReference>
<evidence type="ECO:0000256" key="1">
    <source>
        <dbReference type="ARBA" id="ARBA00006581"/>
    </source>
</evidence>
<keyword evidence="2 7" id="KW-0479">Metal-binding</keyword>
<dbReference type="InterPro" id="IPR033704">
    <property type="entry name" value="dUTPase_trimeric"/>
</dbReference>
<dbReference type="SUPFAM" id="SSF51283">
    <property type="entry name" value="dUTPase-like"/>
    <property type="match status" value="1"/>
</dbReference>
<gene>
    <name evidence="7 9" type="primary">dut</name>
    <name evidence="9" type="ORF">HZF24_05590</name>
</gene>
<organism evidence="9 10">
    <name type="scientific">Sedimentibacter hydroxybenzoicus DSM 7310</name>
    <dbReference type="NCBI Taxonomy" id="1123245"/>
    <lineage>
        <taxon>Bacteria</taxon>
        <taxon>Bacillati</taxon>
        <taxon>Bacillota</taxon>
        <taxon>Tissierellia</taxon>
        <taxon>Sedimentibacter</taxon>
    </lineage>
</organism>
<dbReference type="AlphaFoldDB" id="A0A974BJ62"/>
<feature type="binding site" evidence="7">
    <location>
        <begin position="80"/>
        <end position="82"/>
    </location>
    <ligand>
        <name>substrate</name>
    </ligand>
</feature>
<feature type="domain" description="dUTPase-like" evidence="8">
    <location>
        <begin position="11"/>
        <end position="142"/>
    </location>
</feature>
<dbReference type="NCBIfam" id="NF001862">
    <property type="entry name" value="PRK00601.1"/>
    <property type="match status" value="1"/>
</dbReference>
<comment type="function">
    <text evidence="7">This enzyme is involved in nucleotide metabolism: it produces dUMP, the immediate precursor of thymidine nucleotides and it decreases the intracellular concentration of dUTP so that uracil cannot be incorporated into DNA.</text>
</comment>
<proteinExistence type="inferred from homology"/>
<name>A0A974BJ62_SEDHY</name>
<dbReference type="EMBL" id="JACBNQ010000003">
    <property type="protein sequence ID" value="NYB73610.1"/>
    <property type="molecule type" value="Genomic_DNA"/>
</dbReference>
<evidence type="ECO:0000256" key="3">
    <source>
        <dbReference type="ARBA" id="ARBA00022801"/>
    </source>
</evidence>
<evidence type="ECO:0000313" key="10">
    <source>
        <dbReference type="Proteomes" id="UP000611629"/>
    </source>
</evidence>
<dbReference type="GO" id="GO:0006226">
    <property type="term" value="P:dUMP biosynthetic process"/>
    <property type="evidence" value="ECO:0007669"/>
    <property type="project" value="UniProtKB-UniRule"/>
</dbReference>
<comment type="pathway">
    <text evidence="7">Pyrimidine metabolism; dUMP biosynthesis; dUMP from dCTP (dUTP route): step 2/2.</text>
</comment>
<dbReference type="InterPro" id="IPR036157">
    <property type="entry name" value="dUTPase-like_sf"/>
</dbReference>
<evidence type="ECO:0000256" key="2">
    <source>
        <dbReference type="ARBA" id="ARBA00022723"/>
    </source>
</evidence>
<dbReference type="HAMAP" id="MF_00116">
    <property type="entry name" value="dUTPase_bact"/>
    <property type="match status" value="1"/>
</dbReference>
<dbReference type="CDD" id="cd07557">
    <property type="entry name" value="trimeric_dUTPase"/>
    <property type="match status" value="1"/>
</dbReference>
<feature type="binding site" evidence="7">
    <location>
        <begin position="63"/>
        <end position="65"/>
    </location>
    <ligand>
        <name>substrate</name>
    </ligand>
</feature>
<dbReference type="PANTHER" id="PTHR11241">
    <property type="entry name" value="DEOXYURIDINE 5'-TRIPHOSPHATE NUCLEOTIDOHYDROLASE"/>
    <property type="match status" value="1"/>
</dbReference>
<dbReference type="GO" id="GO:0046081">
    <property type="term" value="P:dUTP catabolic process"/>
    <property type="evidence" value="ECO:0007669"/>
    <property type="project" value="InterPro"/>
</dbReference>
<dbReference type="FunFam" id="2.70.40.10:FF:000002">
    <property type="entry name" value="dUTP diphosphatase"/>
    <property type="match status" value="1"/>
</dbReference>
<dbReference type="InterPro" id="IPR029054">
    <property type="entry name" value="dUTPase-like"/>
</dbReference>
<evidence type="ECO:0000256" key="5">
    <source>
        <dbReference type="ARBA" id="ARBA00023080"/>
    </source>
</evidence>
<dbReference type="InterPro" id="IPR008181">
    <property type="entry name" value="dUTPase"/>
</dbReference>
<comment type="caution">
    <text evidence="7">Lacks conserved residue(s) required for the propagation of feature annotation.</text>
</comment>
<keyword evidence="3 7" id="KW-0378">Hydrolase</keyword>